<dbReference type="EMBL" id="JAGEVF010000002">
    <property type="protein sequence ID" value="MBO3115767.1"/>
    <property type="molecule type" value="Genomic_DNA"/>
</dbReference>
<dbReference type="InterPro" id="IPR056442">
    <property type="entry name" value="GINT1_N"/>
</dbReference>
<name>A0ABS3SZ76_9FLAO</name>
<dbReference type="Proteomes" id="UP000676776">
    <property type="component" value="Unassembled WGS sequence"/>
</dbReference>
<dbReference type="SUPFAM" id="SSF75005">
    <property type="entry name" value="Arabinanase/levansucrase/invertase"/>
    <property type="match status" value="1"/>
</dbReference>
<reference evidence="2 3" key="1">
    <citation type="submission" date="2021-03" db="EMBL/GenBank/DDBJ databases">
        <title>Winogradskyella sp. nov., isolated from costal sediment.</title>
        <authorList>
            <person name="Gao C."/>
        </authorList>
    </citation>
    <scope>NUCLEOTIDE SEQUENCE [LARGE SCALE GENOMIC DNA]</scope>
    <source>
        <strain evidence="2 3">DF17</strain>
    </source>
</reference>
<dbReference type="RefSeq" id="WP_208152542.1">
    <property type="nucleotide sequence ID" value="NZ_JAGEVF010000002.1"/>
</dbReference>
<evidence type="ECO:0000313" key="2">
    <source>
        <dbReference type="EMBL" id="MBO3115767.1"/>
    </source>
</evidence>
<feature type="domain" description="Glucosamine inositolphosphorylceramide transferase 1 N-terminal" evidence="1">
    <location>
        <begin position="309"/>
        <end position="514"/>
    </location>
</feature>
<organism evidence="2 3">
    <name type="scientific">Winogradskyella pelagia</name>
    <dbReference type="NCBI Taxonomy" id="2819984"/>
    <lineage>
        <taxon>Bacteria</taxon>
        <taxon>Pseudomonadati</taxon>
        <taxon>Bacteroidota</taxon>
        <taxon>Flavobacteriia</taxon>
        <taxon>Flavobacteriales</taxon>
        <taxon>Flavobacteriaceae</taxon>
        <taxon>Winogradskyella</taxon>
    </lineage>
</organism>
<dbReference type="Pfam" id="PF24793">
    <property type="entry name" value="GINT1_N"/>
    <property type="match status" value="1"/>
</dbReference>
<dbReference type="InterPro" id="IPR023296">
    <property type="entry name" value="Glyco_hydro_beta-prop_sf"/>
</dbReference>
<evidence type="ECO:0000313" key="3">
    <source>
        <dbReference type="Proteomes" id="UP000676776"/>
    </source>
</evidence>
<accession>A0ABS3SZ76</accession>
<comment type="caution">
    <text evidence="2">The sequence shown here is derived from an EMBL/GenBank/DDBJ whole genome shotgun (WGS) entry which is preliminary data.</text>
</comment>
<protein>
    <recommendedName>
        <fullName evidence="1">Glucosamine inositolphosphorylceramide transferase 1 N-terminal domain-containing protein</fullName>
    </recommendedName>
</protein>
<gene>
    <name evidence="2" type="ORF">J4050_03365</name>
</gene>
<proteinExistence type="predicted"/>
<evidence type="ECO:0000259" key="1">
    <source>
        <dbReference type="Pfam" id="PF24793"/>
    </source>
</evidence>
<sequence length="551" mass="63832">MKVGLITHCKALSFAHYTFIASVMATADMDVSLIEVELTNTSGYNGTASFFRKNKSLIDRFNLQLLKGQAIIERTILKKGMGYKDWYKVWAPKDIVGLKVIKALGTVTTSGITLALDDVGRVSLRQGKFDVLISLDGPMSIAELPELAHLGLLSTNCDHSVQYPVSLSSFWSVYTKKSTTGFHVSFKSSLTQQESVVFKGNRTTKDLCWKYNYHYLQKECYHYLYQLMVKLNADFQLKALSRISNAELDTKIPKWYQILSYQWQVLRTLSKKTKNHLTNTGDYWTVYYSKGSYDKLDFSKVKKIENPKGGFFADPFILHYDNRNIVFVEEFVINEKKAVISALEIDKDDNYKYLGEVIREPFHLSYPFIFEYENALYMIPESSASKSIRLYKCKTFPLEWEYQYDLISNIDAVDTTIMFRDHKYWLFTNLKEQDWEHNSILECYVADSPISQQWKPHENNPVYFDNGARNGGFLYNGNMEHMVSQTYDIDTYGKSIQIKRIKILSENQFDAEVVKEFEPKLMKGFQGMHHMSSDDSFTVFDALQKRPIKKG</sequence>
<keyword evidence="3" id="KW-1185">Reference proteome</keyword>